<dbReference type="EMBL" id="CP002453">
    <property type="protein sequence ID" value="ADV48891.1"/>
    <property type="molecule type" value="Genomic_DNA"/>
</dbReference>
<dbReference type="AlphaFoldDB" id="E6XB35"/>
<feature type="transmembrane region" description="Helical" evidence="6">
    <location>
        <begin position="339"/>
        <end position="360"/>
    </location>
</feature>
<evidence type="ECO:0000256" key="6">
    <source>
        <dbReference type="SAM" id="Phobius"/>
    </source>
</evidence>
<feature type="transmembrane region" description="Helical" evidence="6">
    <location>
        <begin position="53"/>
        <end position="76"/>
    </location>
</feature>
<feature type="transmembrane region" description="Helical" evidence="6">
    <location>
        <begin position="97"/>
        <end position="115"/>
    </location>
</feature>
<dbReference type="OrthoDB" id="9815702at2"/>
<keyword evidence="2" id="KW-1003">Cell membrane</keyword>
<keyword evidence="5 6" id="KW-0472">Membrane</keyword>
<keyword evidence="3 6" id="KW-0812">Transmembrane</keyword>
<protein>
    <submittedName>
        <fullName evidence="7">Polysaccharide biosynthesis protein</fullName>
    </submittedName>
</protein>
<evidence type="ECO:0000256" key="5">
    <source>
        <dbReference type="ARBA" id="ARBA00023136"/>
    </source>
</evidence>
<dbReference type="PANTHER" id="PTHR30250">
    <property type="entry name" value="PST FAMILY PREDICTED COLANIC ACID TRANSPORTER"/>
    <property type="match status" value="1"/>
</dbReference>
<evidence type="ECO:0000313" key="7">
    <source>
        <dbReference type="EMBL" id="ADV48891.1"/>
    </source>
</evidence>
<feature type="transmembrane region" description="Helical" evidence="6">
    <location>
        <begin position="270"/>
        <end position="288"/>
    </location>
</feature>
<feature type="transmembrane region" description="Helical" evidence="6">
    <location>
        <begin position="154"/>
        <end position="174"/>
    </location>
</feature>
<dbReference type="InterPro" id="IPR002797">
    <property type="entry name" value="Polysacc_synth"/>
</dbReference>
<dbReference type="eggNOG" id="COG2244">
    <property type="taxonomic scope" value="Bacteria"/>
</dbReference>
<keyword evidence="8" id="KW-1185">Reference proteome</keyword>
<feature type="transmembrane region" description="Helical" evidence="6">
    <location>
        <begin position="224"/>
        <end position="250"/>
    </location>
</feature>
<evidence type="ECO:0000313" key="8">
    <source>
        <dbReference type="Proteomes" id="UP000008634"/>
    </source>
</evidence>
<dbReference type="Pfam" id="PF01943">
    <property type="entry name" value="Polysacc_synt"/>
    <property type="match status" value="1"/>
</dbReference>
<accession>E6XB35</accession>
<dbReference type="PANTHER" id="PTHR30250:SF11">
    <property type="entry name" value="O-ANTIGEN TRANSPORTER-RELATED"/>
    <property type="match status" value="1"/>
</dbReference>
<dbReference type="KEGG" id="cao:Celal_1580"/>
<dbReference type="InterPro" id="IPR050833">
    <property type="entry name" value="Poly_Biosynth_Transport"/>
</dbReference>
<feature type="transmembrane region" description="Helical" evidence="6">
    <location>
        <begin position="300"/>
        <end position="319"/>
    </location>
</feature>
<feature type="transmembrane region" description="Helical" evidence="6">
    <location>
        <begin position="180"/>
        <end position="203"/>
    </location>
</feature>
<feature type="transmembrane region" description="Helical" evidence="6">
    <location>
        <begin position="127"/>
        <end position="147"/>
    </location>
</feature>
<evidence type="ECO:0000256" key="1">
    <source>
        <dbReference type="ARBA" id="ARBA00004651"/>
    </source>
</evidence>
<evidence type="ECO:0000256" key="3">
    <source>
        <dbReference type="ARBA" id="ARBA00022692"/>
    </source>
</evidence>
<evidence type="ECO:0000256" key="4">
    <source>
        <dbReference type="ARBA" id="ARBA00022989"/>
    </source>
</evidence>
<keyword evidence="4 6" id="KW-1133">Transmembrane helix</keyword>
<name>E6XB35_CELAD</name>
<dbReference type="GO" id="GO:0005886">
    <property type="term" value="C:plasma membrane"/>
    <property type="evidence" value="ECO:0007669"/>
    <property type="project" value="UniProtKB-SubCell"/>
</dbReference>
<feature type="transmembrane region" description="Helical" evidence="6">
    <location>
        <begin position="20"/>
        <end position="41"/>
    </location>
</feature>
<feature type="transmembrane region" description="Helical" evidence="6">
    <location>
        <begin position="372"/>
        <end position="391"/>
    </location>
</feature>
<proteinExistence type="predicted"/>
<dbReference type="RefSeq" id="WP_013550372.1">
    <property type="nucleotide sequence ID" value="NC_014934.1"/>
</dbReference>
<comment type="subcellular location">
    <subcellularLocation>
        <location evidence="1">Cell membrane</location>
        <topology evidence="1">Multi-pass membrane protein</topology>
    </subcellularLocation>
</comment>
<dbReference type="Proteomes" id="UP000008634">
    <property type="component" value="Chromosome"/>
</dbReference>
<dbReference type="HOGENOM" id="CLU_022017_0_2_10"/>
<feature type="transmembrane region" description="Helical" evidence="6">
    <location>
        <begin position="403"/>
        <end position="421"/>
    </location>
</feature>
<gene>
    <name evidence="7" type="ordered locus">Celal_1580</name>
</gene>
<dbReference type="CDD" id="cd13128">
    <property type="entry name" value="MATE_Wzx_like"/>
    <property type="match status" value="1"/>
</dbReference>
<evidence type="ECO:0000256" key="2">
    <source>
        <dbReference type="ARBA" id="ARBA00022475"/>
    </source>
</evidence>
<dbReference type="STRING" id="688270.Celal_1580"/>
<organism evidence="7 8">
    <name type="scientific">Cellulophaga algicola (strain DSM 14237 / IC166 / ACAM 630)</name>
    <dbReference type="NCBI Taxonomy" id="688270"/>
    <lineage>
        <taxon>Bacteria</taxon>
        <taxon>Pseudomonadati</taxon>
        <taxon>Bacteroidota</taxon>
        <taxon>Flavobacteriia</taxon>
        <taxon>Flavobacteriales</taxon>
        <taxon>Flavobacteriaceae</taxon>
        <taxon>Cellulophaga</taxon>
    </lineage>
</organism>
<sequence length="424" mass="48251">MKKAKFSNIGKDKKVVLKNAGFLTIMQATNHLLPLMVLPYLSRILGPEKFGVIFFAQIFINYFMILSDYGFNFIGVRQIAQNRGNKKELNNIVSSIYNLRVLFGIIGFVILYIVVSSFSRFQEDKMIYFYTYGMVIGNILLPTWFFQGIEKMKYITILNFISKLGFTISIFFLINTQQDYIYVPLLNSVGYILSGIIGIGLLYKKYNISIFLVKWNRIKDQLKNGFSVFVSNLSITAYTSTNAFILGNMVSNDIMGYYGGAEKIIQPFKFLFSPIYNATYPYFSGLVVKNKSKALKEMKWGVFSSLIIGTILFVLILTFSEEIITLVLGKEFLSGLDIFYVFSILILITPVSYFLFNVVFLSLSLEKYSMKIYLFGGIFNIFILLGLIYFMGSPAIAAALSNVLTQVLNLVLASIVLINYLKKE</sequence>
<reference evidence="7 8" key="1">
    <citation type="journal article" date="2010" name="Stand. Genomic Sci.">
        <title>Complete genome sequence of Cellulophaga algicola type strain (IC166).</title>
        <authorList>
            <person name="Abt B."/>
            <person name="Lu M."/>
            <person name="Misra M."/>
            <person name="Han C."/>
            <person name="Nolan M."/>
            <person name="Lucas S."/>
            <person name="Hammon N."/>
            <person name="Deshpande S."/>
            <person name="Cheng J.F."/>
            <person name="Tapia R."/>
            <person name="Goodwin L."/>
            <person name="Pitluck S."/>
            <person name="Liolios K."/>
            <person name="Pagani I."/>
            <person name="Ivanova N."/>
            <person name="Mavromatis K."/>
            <person name="Ovchinikova G."/>
            <person name="Pati A."/>
            <person name="Chen A."/>
            <person name="Palaniappan K."/>
            <person name="Land M."/>
            <person name="Hauser L."/>
            <person name="Chang Y.J."/>
            <person name="Jeffries C.D."/>
            <person name="Detter J.C."/>
            <person name="Brambilla E."/>
            <person name="Rohde M."/>
            <person name="Tindall B.J."/>
            <person name="Goker M."/>
            <person name="Woyke T."/>
            <person name="Bristow J."/>
            <person name="Eisen J.A."/>
            <person name="Markowitz V."/>
            <person name="Hugenholtz P."/>
            <person name="Kyrpides N.C."/>
            <person name="Klenk H.P."/>
            <person name="Lapidus A."/>
        </authorList>
    </citation>
    <scope>NUCLEOTIDE SEQUENCE [LARGE SCALE GENOMIC DNA]</scope>
    <source>
        <strain evidence="8">DSM 14237 / IC166 / ACAM 630</strain>
    </source>
</reference>